<dbReference type="Gene3D" id="3.30.420.10">
    <property type="entry name" value="Ribonuclease H-like superfamily/Ribonuclease H"/>
    <property type="match status" value="1"/>
</dbReference>
<dbReference type="SMART" id="SM00950">
    <property type="entry name" value="Piwi"/>
    <property type="match status" value="1"/>
</dbReference>
<comment type="caution">
    <text evidence="4">The sequence shown here is derived from an EMBL/GenBank/DDBJ whole genome shotgun (WGS) entry which is preliminary data.</text>
</comment>
<dbReference type="InterPro" id="IPR003100">
    <property type="entry name" value="PAZ_dom"/>
</dbReference>
<dbReference type="PROSITE" id="PS50822">
    <property type="entry name" value="PIWI"/>
    <property type="match status" value="1"/>
</dbReference>
<dbReference type="Proteomes" id="UP000789342">
    <property type="component" value="Unassembled WGS sequence"/>
</dbReference>
<dbReference type="GO" id="GO:0003723">
    <property type="term" value="F:RNA binding"/>
    <property type="evidence" value="ECO:0007669"/>
    <property type="project" value="InterPro"/>
</dbReference>
<accession>A0A9N9F4D9</accession>
<dbReference type="SUPFAM" id="SSF101690">
    <property type="entry name" value="PAZ domain"/>
    <property type="match status" value="1"/>
</dbReference>
<proteinExistence type="inferred from homology"/>
<dbReference type="InterPro" id="IPR036085">
    <property type="entry name" value="PAZ_dom_sf"/>
</dbReference>
<evidence type="ECO:0000259" key="2">
    <source>
        <dbReference type="PROSITE" id="PS50821"/>
    </source>
</evidence>
<dbReference type="SMART" id="SM00949">
    <property type="entry name" value="PAZ"/>
    <property type="match status" value="1"/>
</dbReference>
<comment type="similarity">
    <text evidence="1">Belongs to the argonaute family.</text>
</comment>
<dbReference type="InterPro" id="IPR014811">
    <property type="entry name" value="ArgoL1"/>
</dbReference>
<dbReference type="InterPro" id="IPR036397">
    <property type="entry name" value="RNaseH_sf"/>
</dbReference>
<feature type="domain" description="PAZ" evidence="2">
    <location>
        <begin position="241"/>
        <end position="359"/>
    </location>
</feature>
<dbReference type="Pfam" id="PF02170">
    <property type="entry name" value="PAZ"/>
    <property type="match status" value="1"/>
</dbReference>
<dbReference type="Pfam" id="PF08699">
    <property type="entry name" value="ArgoL1"/>
    <property type="match status" value="1"/>
</dbReference>
<dbReference type="InterPro" id="IPR032474">
    <property type="entry name" value="Argonaute_N"/>
</dbReference>
<dbReference type="InterPro" id="IPR032472">
    <property type="entry name" value="ArgoL2"/>
</dbReference>
<dbReference type="Pfam" id="PF02171">
    <property type="entry name" value="Piwi"/>
    <property type="match status" value="1"/>
</dbReference>
<evidence type="ECO:0000259" key="3">
    <source>
        <dbReference type="PROSITE" id="PS50822"/>
    </source>
</evidence>
<dbReference type="InterPro" id="IPR003165">
    <property type="entry name" value="Piwi"/>
</dbReference>
<dbReference type="AlphaFoldDB" id="A0A9N9F4D9"/>
<dbReference type="Gene3D" id="3.40.50.2300">
    <property type="match status" value="1"/>
</dbReference>
<dbReference type="CDD" id="cd02846">
    <property type="entry name" value="PAZ_argonaute_like"/>
    <property type="match status" value="1"/>
</dbReference>
<dbReference type="SUPFAM" id="SSF53098">
    <property type="entry name" value="Ribonuclease H-like"/>
    <property type="match status" value="1"/>
</dbReference>
<dbReference type="PANTHER" id="PTHR22891">
    <property type="entry name" value="EUKARYOTIC TRANSLATION INITIATION FACTOR 2C"/>
    <property type="match status" value="1"/>
</dbReference>
<protein>
    <submittedName>
        <fullName evidence="4">14010_t:CDS:1</fullName>
    </submittedName>
</protein>
<keyword evidence="5" id="KW-1185">Reference proteome</keyword>
<dbReference type="InterPro" id="IPR012337">
    <property type="entry name" value="RNaseH-like_sf"/>
</dbReference>
<evidence type="ECO:0000313" key="5">
    <source>
        <dbReference type="Proteomes" id="UP000789342"/>
    </source>
</evidence>
<dbReference type="Gene3D" id="2.170.260.10">
    <property type="entry name" value="paz domain"/>
    <property type="match status" value="1"/>
</dbReference>
<organism evidence="4 5">
    <name type="scientific">Acaulospora morrowiae</name>
    <dbReference type="NCBI Taxonomy" id="94023"/>
    <lineage>
        <taxon>Eukaryota</taxon>
        <taxon>Fungi</taxon>
        <taxon>Fungi incertae sedis</taxon>
        <taxon>Mucoromycota</taxon>
        <taxon>Glomeromycotina</taxon>
        <taxon>Glomeromycetes</taxon>
        <taxon>Diversisporales</taxon>
        <taxon>Acaulosporaceae</taxon>
        <taxon>Acaulospora</taxon>
    </lineage>
</organism>
<dbReference type="PROSITE" id="PS50821">
    <property type="entry name" value="PAZ"/>
    <property type="match status" value="1"/>
</dbReference>
<sequence>WANPKIVDFQTFSEYRYTASKNRFNIHEIIMKLEIALRPKEPATAGTEVKLIANFLEVLEFQFPNVEVHKIEVKQQRKEAKKKEKGDVFNKMLKDGKFGPNYPAYDGNMVYSINKLCKNGSREYEIALHSNVPAKRYSALIECDKTFRLKPMQEYIKENSTQRWDETIQSSLRVLNSFLNTKVHAEYQTFNKAIFPPLKNQYFLPGGIKLSKGFCQKIRPGWGRLFVNVDIYAATFYPDMPMIDILPKILARNCPEKSKDDLRRGLSEDEIKFLYKYLRDVRITTTYRTQPNKEHKVVSISSRSADEQFYKINGRKMNITEYYQEWNMNLQYPKLPCIVIKEKNPEDTHIPLEFCAIVKGQKYPIDRLNKFQHQNMIEQTAITPENRFKAINHAVEKYFKHNSDPVLQSIGMKVSPTFAEVPARTLEPPKTLDSNKFFRPAQLYNWSVCVFDNEVPEQAVDIRMKILIEILTEKGMKVTNPPKITRANPQGDFNSILIGACKDARVDATKSPQLIVCIIPPKINGSTLYPEIKKFCSTKLGVTTQAINGNNMKDKTKWRQVCYNLARKINTKVGGVNNKLVGDELNFKSKKYIVFGADVFHPGNEDKKKGHPSVAAICASMNKDVTKYLARYCINKKLKNEMIEKLNDMVIDLIMQYRKSNNFFPDHILFYRDGVAEGQFKNVMEEELQPLYNELEKVYRSHNLEAPKLTYVIVQKRHHASETSDADQTGNCKPGTVVDSVIVVPQHFTFFLQSHAALHGTARPAYYHVILNGGEFTADEIQDLTNKLCYLSARCDTPISLVTPVHYAHNIANLVKHFVTYEEQLPPKQQKFGRRKNTNGPVFPEYAKNADCPAAESKIENQMHFV</sequence>
<evidence type="ECO:0000256" key="1">
    <source>
        <dbReference type="RuleBase" id="RU361178"/>
    </source>
</evidence>
<dbReference type="Pfam" id="PF16486">
    <property type="entry name" value="ArgoN"/>
    <property type="match status" value="1"/>
</dbReference>
<name>A0A9N9F4D9_9GLOM</name>
<dbReference type="Pfam" id="PF16488">
    <property type="entry name" value="ArgoL2"/>
    <property type="match status" value="1"/>
</dbReference>
<feature type="non-terminal residue" evidence="4">
    <location>
        <position position="1"/>
    </location>
</feature>
<evidence type="ECO:0000313" key="4">
    <source>
        <dbReference type="EMBL" id="CAG8508112.1"/>
    </source>
</evidence>
<gene>
    <name evidence="4" type="ORF">AMORRO_LOCUS3589</name>
</gene>
<feature type="domain" description="Piwi" evidence="3">
    <location>
        <begin position="514"/>
        <end position="820"/>
    </location>
</feature>
<dbReference type="OrthoDB" id="2328032at2759"/>
<dbReference type="EMBL" id="CAJVPV010001786">
    <property type="protein sequence ID" value="CAG8508112.1"/>
    <property type="molecule type" value="Genomic_DNA"/>
</dbReference>
<reference evidence="4" key="1">
    <citation type="submission" date="2021-06" db="EMBL/GenBank/DDBJ databases">
        <authorList>
            <person name="Kallberg Y."/>
            <person name="Tangrot J."/>
            <person name="Rosling A."/>
        </authorList>
    </citation>
    <scope>NUCLEOTIDE SEQUENCE</scope>
    <source>
        <strain evidence="4">CL551</strain>
    </source>
</reference>